<keyword evidence="13" id="KW-1185">Reference proteome</keyword>
<sequence>MTSMELLPALLLVPLVASALAFASRWAGAAAKPLVTLIHAASMTVLLLGTLRLAGELLLVDQITALHGWMQVDSLGAVFLGLIGVVGFLIGLYAIGYMNYELAHGAIDVGRLCNFYGIFNLFVFTMLLAVTANNVIMMWVAVEATTLGSAFLVGFYGKRSSLEAAWKYVIICTVGVAFGLYGVVLVYSNGVAVLPVVGDASSWTALLAQAQLLDPTLVKLAFVFVLIGFGTKAGLFPMHAWLPDAHSEAPSPISALLSAVLLNCAMLIVLRFGMVAAKAVGPAFPQTLLLIFGLLSVGVAAFFIVVQRDIKRLLAYSSVENMGLIAFAFGLGGPLGILAGLLHTINHSLVKALMFCGSGNILIKYGTPSMDSVKGVLKVAPVTGALFIAGALALGGVPPFNIFISEFMVVTAGLAAGHPWLIGLCLLLLTIVLAGLVRMLAATVFGAAPEGIPRGDTGALTLLPMGVLLVAMLVMGIRAPAPVSQLLARAAAQVQTGSQPQMAQVQAPDAAATPSPDAAPAAQ</sequence>
<dbReference type="Pfam" id="PF00662">
    <property type="entry name" value="Proton_antipo_N"/>
    <property type="match status" value="1"/>
</dbReference>
<evidence type="ECO:0000256" key="2">
    <source>
        <dbReference type="ARBA" id="ARBA00022475"/>
    </source>
</evidence>
<feature type="transmembrane region" description="Helical" evidence="9">
    <location>
        <begin position="112"/>
        <end position="130"/>
    </location>
</feature>
<feature type="region of interest" description="Disordered" evidence="8">
    <location>
        <begin position="499"/>
        <end position="523"/>
    </location>
</feature>
<feature type="domain" description="NADH-Ubiquinone oxidoreductase (complex I) chain 5 N-terminal" evidence="11">
    <location>
        <begin position="70"/>
        <end position="99"/>
    </location>
</feature>
<dbReference type="PANTHER" id="PTHR42682">
    <property type="entry name" value="HYDROGENASE-4 COMPONENT F"/>
    <property type="match status" value="1"/>
</dbReference>
<keyword evidence="2" id="KW-1003">Cell membrane</keyword>
<evidence type="ECO:0000256" key="6">
    <source>
        <dbReference type="ARBA" id="ARBA00023136"/>
    </source>
</evidence>
<feature type="compositionally biased region" description="Low complexity" evidence="8">
    <location>
        <begin position="507"/>
        <end position="523"/>
    </location>
</feature>
<feature type="transmembrane region" description="Helical" evidence="9">
    <location>
        <begin position="6"/>
        <end position="27"/>
    </location>
</feature>
<evidence type="ECO:0000256" key="8">
    <source>
        <dbReference type="SAM" id="MobiDB-lite"/>
    </source>
</evidence>
<evidence type="ECO:0000259" key="11">
    <source>
        <dbReference type="Pfam" id="PF00662"/>
    </source>
</evidence>
<feature type="transmembrane region" description="Helical" evidence="9">
    <location>
        <begin position="136"/>
        <end position="156"/>
    </location>
</feature>
<dbReference type="InterPro" id="IPR052175">
    <property type="entry name" value="ComplexI-like_HydComp"/>
</dbReference>
<feature type="transmembrane region" description="Helical" evidence="9">
    <location>
        <begin position="283"/>
        <end position="306"/>
    </location>
</feature>
<gene>
    <name evidence="12" type="ORF">JY500_04900</name>
</gene>
<dbReference type="EMBL" id="CP071060">
    <property type="protein sequence ID" value="QSI77984.1"/>
    <property type="molecule type" value="Genomic_DNA"/>
</dbReference>
<comment type="subcellular location">
    <subcellularLocation>
        <location evidence="1">Cell membrane</location>
        <topology evidence="1">Multi-pass membrane protein</topology>
    </subcellularLocation>
    <subcellularLocation>
        <location evidence="7">Membrane</location>
        <topology evidence="7">Multi-pass membrane protein</topology>
    </subcellularLocation>
</comment>
<feature type="transmembrane region" description="Helical" evidence="9">
    <location>
        <begin position="379"/>
        <end position="400"/>
    </location>
</feature>
<dbReference type="PANTHER" id="PTHR42682:SF5">
    <property type="entry name" value="HYDROGENASE-4 COMPONENT F"/>
    <property type="match status" value="1"/>
</dbReference>
<feature type="transmembrane region" description="Helical" evidence="9">
    <location>
        <begin position="254"/>
        <end position="277"/>
    </location>
</feature>
<evidence type="ECO:0000256" key="5">
    <source>
        <dbReference type="ARBA" id="ARBA00023002"/>
    </source>
</evidence>
<dbReference type="InterPro" id="IPR001516">
    <property type="entry name" value="Proton_antipo_N"/>
</dbReference>
<dbReference type="NCBIfam" id="NF005044">
    <property type="entry name" value="PRK06458.1-4"/>
    <property type="match status" value="1"/>
</dbReference>
<feature type="transmembrane region" description="Helical" evidence="9">
    <location>
        <begin position="34"/>
        <end position="55"/>
    </location>
</feature>
<feature type="transmembrane region" description="Helical" evidence="9">
    <location>
        <begin position="75"/>
        <end position="100"/>
    </location>
</feature>
<evidence type="ECO:0000259" key="10">
    <source>
        <dbReference type="Pfam" id="PF00361"/>
    </source>
</evidence>
<keyword evidence="6 9" id="KW-0472">Membrane</keyword>
<name>A0ABX7M991_9RHOO</name>
<evidence type="ECO:0000256" key="3">
    <source>
        <dbReference type="ARBA" id="ARBA00022692"/>
    </source>
</evidence>
<evidence type="ECO:0000256" key="7">
    <source>
        <dbReference type="RuleBase" id="RU000320"/>
    </source>
</evidence>
<organism evidence="12 13">
    <name type="scientific">Niveibacterium microcysteis</name>
    <dbReference type="NCBI Taxonomy" id="2811415"/>
    <lineage>
        <taxon>Bacteria</taxon>
        <taxon>Pseudomonadati</taxon>
        <taxon>Pseudomonadota</taxon>
        <taxon>Betaproteobacteria</taxon>
        <taxon>Rhodocyclales</taxon>
        <taxon>Rhodocyclaceae</taxon>
        <taxon>Niveibacterium</taxon>
    </lineage>
</organism>
<evidence type="ECO:0000313" key="12">
    <source>
        <dbReference type="EMBL" id="QSI77984.1"/>
    </source>
</evidence>
<feature type="transmembrane region" description="Helical" evidence="9">
    <location>
        <begin position="318"/>
        <end position="342"/>
    </location>
</feature>
<dbReference type="Proteomes" id="UP000663570">
    <property type="component" value="Chromosome"/>
</dbReference>
<feature type="transmembrane region" description="Helical" evidence="9">
    <location>
        <begin position="168"/>
        <end position="187"/>
    </location>
</feature>
<feature type="transmembrane region" description="Helical" evidence="9">
    <location>
        <begin position="220"/>
        <end position="242"/>
    </location>
</feature>
<dbReference type="PRINTS" id="PR01434">
    <property type="entry name" value="NADHDHGNASE5"/>
</dbReference>
<evidence type="ECO:0000256" key="4">
    <source>
        <dbReference type="ARBA" id="ARBA00022989"/>
    </source>
</evidence>
<feature type="transmembrane region" description="Helical" evidence="9">
    <location>
        <begin position="420"/>
        <end position="447"/>
    </location>
</feature>
<accession>A0ABX7M991</accession>
<evidence type="ECO:0000256" key="1">
    <source>
        <dbReference type="ARBA" id="ARBA00004651"/>
    </source>
</evidence>
<reference evidence="12 13" key="1">
    <citation type="submission" date="2021-02" db="EMBL/GenBank/DDBJ databases">
        <title>Niveibacterium changnyeongensis HC41.</title>
        <authorList>
            <person name="Kang M."/>
        </authorList>
    </citation>
    <scope>NUCLEOTIDE SEQUENCE [LARGE SCALE GENOMIC DNA]</scope>
    <source>
        <strain evidence="12 13">HC41</strain>
    </source>
</reference>
<feature type="transmembrane region" description="Helical" evidence="9">
    <location>
        <begin position="459"/>
        <end position="477"/>
    </location>
</feature>
<keyword evidence="3 7" id="KW-0812">Transmembrane</keyword>
<keyword evidence="4 9" id="KW-1133">Transmembrane helix</keyword>
<dbReference type="Pfam" id="PF00361">
    <property type="entry name" value="Proton_antipo_M"/>
    <property type="match status" value="1"/>
</dbReference>
<evidence type="ECO:0000313" key="13">
    <source>
        <dbReference type="Proteomes" id="UP000663570"/>
    </source>
</evidence>
<evidence type="ECO:0000256" key="9">
    <source>
        <dbReference type="SAM" id="Phobius"/>
    </source>
</evidence>
<dbReference type="InterPro" id="IPR001750">
    <property type="entry name" value="ND/Mrp_TM"/>
</dbReference>
<keyword evidence="5" id="KW-0560">Oxidoreductase</keyword>
<proteinExistence type="predicted"/>
<feature type="domain" description="NADH:quinone oxidoreductase/Mrp antiporter transmembrane" evidence="10">
    <location>
        <begin position="132"/>
        <end position="426"/>
    </location>
</feature>
<protein>
    <submittedName>
        <fullName evidence="12">Hydrogenase 4 subunit F</fullName>
    </submittedName>
</protein>